<protein>
    <submittedName>
        <fullName evidence="2">C6 finger domain-containing protein</fullName>
    </submittedName>
</protein>
<accession>A0A161VSD7</accession>
<dbReference type="EMBL" id="LFIV01000035">
    <property type="protein sequence ID" value="KZL74175.1"/>
    <property type="molecule type" value="Genomic_DNA"/>
</dbReference>
<dbReference type="AlphaFoldDB" id="A0A161VSD7"/>
<sequence length="192" mass="21333">MAATSSATHVQSPSEQIPRPSDSRYTEELSQQLQAWSDLIPGSVRPDFDAGNASEHDAIILLRFHAAGDIIFRPTLISVLRRSALEPCDAESIDKATRCLHHCRAYLSIVELRAQAPHASLEITLHSALAAILLLTRAALSSWLCEKREVEGIELLQEQTIHLLRKWAFTGSSIEAMLNVALSIREKYNLLK</sequence>
<reference evidence="2 3" key="1">
    <citation type="submission" date="2015-06" db="EMBL/GenBank/DDBJ databases">
        <title>Survival trade-offs in plant roots during colonization by closely related pathogenic and mutualistic fungi.</title>
        <authorList>
            <person name="Hacquard S."/>
            <person name="Kracher B."/>
            <person name="Hiruma K."/>
            <person name="Weinman A."/>
            <person name="Muench P."/>
            <person name="Garrido Oter R."/>
            <person name="Ver Loren van Themaat E."/>
            <person name="Dallerey J.-F."/>
            <person name="Damm U."/>
            <person name="Henrissat B."/>
            <person name="Lespinet O."/>
            <person name="Thon M."/>
            <person name="Kemen E."/>
            <person name="McHardy A.C."/>
            <person name="Schulze-Lefert P."/>
            <person name="O'Connell R.J."/>
        </authorList>
    </citation>
    <scope>NUCLEOTIDE SEQUENCE [LARGE SCALE GENOMIC DNA]</scope>
    <source>
        <strain evidence="2 3">0861</strain>
    </source>
</reference>
<comment type="caution">
    <text evidence="2">The sequence shown here is derived from an EMBL/GenBank/DDBJ whole genome shotgun (WGS) entry which is preliminary data.</text>
</comment>
<evidence type="ECO:0000313" key="2">
    <source>
        <dbReference type="EMBL" id="KZL74175.1"/>
    </source>
</evidence>
<dbReference type="Proteomes" id="UP000076552">
    <property type="component" value="Unassembled WGS sequence"/>
</dbReference>
<feature type="region of interest" description="Disordered" evidence="1">
    <location>
        <begin position="1"/>
        <end position="24"/>
    </location>
</feature>
<keyword evidence="3" id="KW-1185">Reference proteome</keyword>
<name>A0A161VSD7_9PEZI</name>
<proteinExistence type="predicted"/>
<gene>
    <name evidence="2" type="ORF">CT0861_01779</name>
</gene>
<feature type="compositionally biased region" description="Polar residues" evidence="1">
    <location>
        <begin position="1"/>
        <end position="15"/>
    </location>
</feature>
<organism evidence="2 3">
    <name type="scientific">Colletotrichum tofieldiae</name>
    <dbReference type="NCBI Taxonomy" id="708197"/>
    <lineage>
        <taxon>Eukaryota</taxon>
        <taxon>Fungi</taxon>
        <taxon>Dikarya</taxon>
        <taxon>Ascomycota</taxon>
        <taxon>Pezizomycotina</taxon>
        <taxon>Sordariomycetes</taxon>
        <taxon>Hypocreomycetidae</taxon>
        <taxon>Glomerellales</taxon>
        <taxon>Glomerellaceae</taxon>
        <taxon>Colletotrichum</taxon>
        <taxon>Colletotrichum spaethianum species complex</taxon>
    </lineage>
</organism>
<evidence type="ECO:0000256" key="1">
    <source>
        <dbReference type="SAM" id="MobiDB-lite"/>
    </source>
</evidence>
<evidence type="ECO:0000313" key="3">
    <source>
        <dbReference type="Proteomes" id="UP000076552"/>
    </source>
</evidence>
<dbReference type="OrthoDB" id="4685598at2759"/>